<feature type="domain" description="Radical SAM core" evidence="8">
    <location>
        <begin position="181"/>
        <end position="402"/>
    </location>
</feature>
<evidence type="ECO:0000256" key="2">
    <source>
        <dbReference type="ARBA" id="ARBA00022691"/>
    </source>
</evidence>
<dbReference type="PANTHER" id="PTHR43409">
    <property type="entry name" value="ANAEROBIC MAGNESIUM-PROTOPORPHYRIN IX MONOMETHYL ESTER CYCLASE-RELATED"/>
    <property type="match status" value="1"/>
</dbReference>
<dbReference type="InterPro" id="IPR034466">
    <property type="entry name" value="Methyltransferase_Class_B"/>
</dbReference>
<dbReference type="SMART" id="SM00729">
    <property type="entry name" value="Elp3"/>
    <property type="match status" value="1"/>
</dbReference>
<dbReference type="EMBL" id="CP000482">
    <property type="protein sequence ID" value="ABL00243.1"/>
    <property type="molecule type" value="Genomic_DNA"/>
</dbReference>
<dbReference type="Gene3D" id="1.25.40.10">
    <property type="entry name" value="Tetratricopeptide repeat domain"/>
    <property type="match status" value="1"/>
</dbReference>
<dbReference type="Proteomes" id="UP000006732">
    <property type="component" value="Chromosome"/>
</dbReference>
<reference evidence="9 10" key="1">
    <citation type="submission" date="2006-10" db="EMBL/GenBank/DDBJ databases">
        <title>Complete sequence of chromosome of Pelobacter propionicus DSM 2379.</title>
        <authorList>
            <consortium name="US DOE Joint Genome Institute"/>
            <person name="Copeland A."/>
            <person name="Lucas S."/>
            <person name="Lapidus A."/>
            <person name="Barry K."/>
            <person name="Detter J.C."/>
            <person name="Glavina del Rio T."/>
            <person name="Hammon N."/>
            <person name="Israni S."/>
            <person name="Dalin E."/>
            <person name="Tice H."/>
            <person name="Pitluck S."/>
            <person name="Saunders E."/>
            <person name="Brettin T."/>
            <person name="Bruce D."/>
            <person name="Han C."/>
            <person name="Tapia R."/>
            <person name="Schmutz J."/>
            <person name="Larimer F."/>
            <person name="Land M."/>
            <person name="Hauser L."/>
            <person name="Kyrpides N."/>
            <person name="Kim E."/>
            <person name="Lovley D."/>
            <person name="Richardson P."/>
        </authorList>
    </citation>
    <scope>NUCLEOTIDE SEQUENCE [LARGE SCALE GENOMIC DNA]</scope>
    <source>
        <strain evidence="10">DSM 2379 / NBRC 103807 / OttBd1</strain>
    </source>
</reference>
<keyword evidence="4" id="KW-0408">Iron</keyword>
<keyword evidence="9" id="KW-0560">Oxidoreductase</keyword>
<comment type="cofactor">
    <cofactor evidence="1">
        <name>[4Fe-4S] cluster</name>
        <dbReference type="ChEBI" id="CHEBI:49883"/>
    </cofactor>
</comment>
<dbReference type="InterPro" id="IPR036724">
    <property type="entry name" value="Cobalamin-bd_sf"/>
</dbReference>
<dbReference type="PROSITE" id="PS50005">
    <property type="entry name" value="TPR"/>
    <property type="match status" value="1"/>
</dbReference>
<evidence type="ECO:0000256" key="6">
    <source>
        <dbReference type="PROSITE-ProRule" id="PRU00339"/>
    </source>
</evidence>
<dbReference type="eggNOG" id="COG0457">
    <property type="taxonomic scope" value="Bacteria"/>
</dbReference>
<dbReference type="InterPro" id="IPR011990">
    <property type="entry name" value="TPR-like_helical_dom_sf"/>
</dbReference>
<evidence type="ECO:0000259" key="8">
    <source>
        <dbReference type="PROSITE" id="PS51918"/>
    </source>
</evidence>
<evidence type="ECO:0000256" key="5">
    <source>
        <dbReference type="ARBA" id="ARBA00023014"/>
    </source>
</evidence>
<dbReference type="InterPro" id="IPR023404">
    <property type="entry name" value="rSAM_horseshoe"/>
</dbReference>
<keyword evidence="3" id="KW-0479">Metal-binding</keyword>
<evidence type="ECO:0000256" key="3">
    <source>
        <dbReference type="ARBA" id="ARBA00022723"/>
    </source>
</evidence>
<evidence type="ECO:0000256" key="1">
    <source>
        <dbReference type="ARBA" id="ARBA00001966"/>
    </source>
</evidence>
<dbReference type="AlphaFoldDB" id="A1ASC2"/>
<feature type="repeat" description="TPR" evidence="6">
    <location>
        <begin position="470"/>
        <end position="503"/>
    </location>
</feature>
<dbReference type="InterPro" id="IPR006158">
    <property type="entry name" value="Cobalamin-bd"/>
</dbReference>
<dbReference type="GO" id="GO:0048529">
    <property type="term" value="F:magnesium-protoporphyrin IX monomethyl ester (oxidative) cyclase activity"/>
    <property type="evidence" value="ECO:0007669"/>
    <property type="project" value="UniProtKB-EC"/>
</dbReference>
<dbReference type="PANTHER" id="PTHR43409:SF16">
    <property type="entry name" value="SLR0320 PROTEIN"/>
    <property type="match status" value="1"/>
</dbReference>
<dbReference type="InterPro" id="IPR058240">
    <property type="entry name" value="rSAM_sf"/>
</dbReference>
<dbReference type="InterPro" id="IPR019734">
    <property type="entry name" value="TPR_rpt"/>
</dbReference>
<dbReference type="OrthoDB" id="9762608at2"/>
<dbReference type="HOGENOM" id="CLU_483774_0_0_7"/>
<keyword evidence="6" id="KW-0802">TPR repeat</keyword>
<dbReference type="GO" id="GO:0005829">
    <property type="term" value="C:cytosol"/>
    <property type="evidence" value="ECO:0007669"/>
    <property type="project" value="TreeGrafter"/>
</dbReference>
<dbReference type="GO" id="GO:0051539">
    <property type="term" value="F:4 iron, 4 sulfur cluster binding"/>
    <property type="evidence" value="ECO:0007669"/>
    <property type="project" value="UniProtKB-KW"/>
</dbReference>
<keyword evidence="2" id="KW-0949">S-adenosyl-L-methionine</keyword>
<dbReference type="SFLD" id="SFLDG01082">
    <property type="entry name" value="B12-binding_domain_containing"/>
    <property type="match status" value="1"/>
</dbReference>
<dbReference type="EC" id="1.14.13.81" evidence="9"/>
<dbReference type="CDD" id="cd01335">
    <property type="entry name" value="Radical_SAM"/>
    <property type="match status" value="1"/>
</dbReference>
<dbReference type="SFLD" id="SFLDG01123">
    <property type="entry name" value="methyltransferase_(Class_B)"/>
    <property type="match status" value="1"/>
</dbReference>
<dbReference type="SUPFAM" id="SSF102114">
    <property type="entry name" value="Radical SAM enzymes"/>
    <property type="match status" value="1"/>
</dbReference>
<dbReference type="Pfam" id="PF04055">
    <property type="entry name" value="Radical_SAM"/>
    <property type="match status" value="1"/>
</dbReference>
<dbReference type="CDD" id="cd02068">
    <property type="entry name" value="radical_SAM_B12_BD"/>
    <property type="match status" value="1"/>
</dbReference>
<proteinExistence type="predicted"/>
<dbReference type="SUPFAM" id="SSF48452">
    <property type="entry name" value="TPR-like"/>
    <property type="match status" value="1"/>
</dbReference>
<dbReference type="InterPro" id="IPR006638">
    <property type="entry name" value="Elp3/MiaA/NifB-like_rSAM"/>
</dbReference>
<dbReference type="InterPro" id="IPR007197">
    <property type="entry name" value="rSAM"/>
</dbReference>
<dbReference type="STRING" id="338966.Ppro_2638"/>
<dbReference type="SUPFAM" id="SSF52242">
    <property type="entry name" value="Cobalamin (vitamin B12)-binding domain"/>
    <property type="match status" value="1"/>
</dbReference>
<dbReference type="InterPro" id="IPR051198">
    <property type="entry name" value="BchE-like"/>
</dbReference>
<evidence type="ECO:0000256" key="4">
    <source>
        <dbReference type="ARBA" id="ARBA00023004"/>
    </source>
</evidence>
<accession>A1ASC2</accession>
<dbReference type="Gene3D" id="3.40.50.280">
    <property type="entry name" value="Cobalamin-binding domain"/>
    <property type="match status" value="1"/>
</dbReference>
<evidence type="ECO:0000313" key="10">
    <source>
        <dbReference type="Proteomes" id="UP000006732"/>
    </source>
</evidence>
<name>A1ASC2_PELPD</name>
<sequence length="512" mass="57097">MTVLLAYISASRDRDDPHISLLPTGLCSLQACLREVGFDALLANFSAWSASRIEASLREIRPRLLVISQWTHNRHASLELAHVARRLDPECVIVMGGGHASFQYDEVLGQGSPVDLVIRGEGEATLLELAERLREGGDWSGLAGIAFRRDDRVEVTRQRVLLADLDALPFASRYLEHSRGVDIPLQAEFMITARGCPSSCTFCSSPGFWMRRVRFRSPENMLEEILFIRQRYGLIYFSLRDDTFTADRRRALEFCRLLIRSRAHILWNCQSRVTSLDEELLVWMKRAGCECVQIGVESGSPRILSLLGKQITPAQVEAAAAAVKKVGISLSVYLISSIPGETDDDLDASIALMKRIRPDDGYVSPLAYFPGTRLFQEAVSAGRVPVNIFATSREAAVYAAGKPQRPPARLLRALTGRPERDGRCFERQKRALGYCYATNVLAGEYFLRRGDPGTAEREFREIVAREPDNPWGWYLLGDLLAEQGKQRGAADCYCRVLKLVPNHGPSLAALGK</sequence>
<dbReference type="Pfam" id="PF13428">
    <property type="entry name" value="TPR_14"/>
    <property type="match status" value="1"/>
</dbReference>
<evidence type="ECO:0000259" key="7">
    <source>
        <dbReference type="PROSITE" id="PS51332"/>
    </source>
</evidence>
<keyword evidence="5" id="KW-0411">Iron-sulfur</keyword>
<dbReference type="SFLD" id="SFLDS00029">
    <property type="entry name" value="Radical_SAM"/>
    <property type="match status" value="1"/>
</dbReference>
<gene>
    <name evidence="9" type="ordered locus">Ppro_2638</name>
</gene>
<organism evidence="9 10">
    <name type="scientific">Pelobacter propionicus (strain DSM 2379 / NBRC 103807 / OttBd1)</name>
    <dbReference type="NCBI Taxonomy" id="338966"/>
    <lineage>
        <taxon>Bacteria</taxon>
        <taxon>Pseudomonadati</taxon>
        <taxon>Thermodesulfobacteriota</taxon>
        <taxon>Desulfuromonadia</taxon>
        <taxon>Desulfuromonadales</taxon>
        <taxon>Desulfuromonadaceae</taxon>
        <taxon>Pelobacter</taxon>
    </lineage>
</organism>
<dbReference type="Gene3D" id="3.80.30.20">
    <property type="entry name" value="tm_1862 like domain"/>
    <property type="match status" value="1"/>
</dbReference>
<dbReference type="eggNOG" id="COG1032">
    <property type="taxonomic scope" value="Bacteria"/>
</dbReference>
<dbReference type="PROSITE" id="PS51918">
    <property type="entry name" value="RADICAL_SAM"/>
    <property type="match status" value="1"/>
</dbReference>
<dbReference type="Pfam" id="PF02310">
    <property type="entry name" value="B12-binding"/>
    <property type="match status" value="1"/>
</dbReference>
<dbReference type="GO" id="GO:0031419">
    <property type="term" value="F:cobalamin binding"/>
    <property type="evidence" value="ECO:0007669"/>
    <property type="project" value="InterPro"/>
</dbReference>
<feature type="domain" description="B12-binding" evidence="7">
    <location>
        <begin position="5"/>
        <end position="140"/>
    </location>
</feature>
<dbReference type="SMART" id="SM00028">
    <property type="entry name" value="TPR"/>
    <property type="match status" value="2"/>
</dbReference>
<protein>
    <submittedName>
        <fullName evidence="9">Magnesium-protoporphyrin IX monomethyl ester (Oxidative) cyclase</fullName>
        <ecNumber evidence="9">1.14.13.81</ecNumber>
    </submittedName>
</protein>
<evidence type="ECO:0000313" key="9">
    <source>
        <dbReference type="EMBL" id="ABL00243.1"/>
    </source>
</evidence>
<dbReference type="RefSeq" id="WP_011736495.1">
    <property type="nucleotide sequence ID" value="NC_008609.1"/>
</dbReference>
<keyword evidence="10" id="KW-1185">Reference proteome</keyword>
<dbReference type="KEGG" id="ppd:Ppro_2638"/>
<dbReference type="PROSITE" id="PS51332">
    <property type="entry name" value="B12_BINDING"/>
    <property type="match status" value="1"/>
</dbReference>
<dbReference type="GO" id="GO:0046872">
    <property type="term" value="F:metal ion binding"/>
    <property type="evidence" value="ECO:0007669"/>
    <property type="project" value="UniProtKB-KW"/>
</dbReference>